<sequence>MIGTIATNPELIPKPTRYQCHFLHPFAFHAKRNETQPSLRLTPDNDKLDIVAVTVPPITQKRGEIYVRDKHTNEIRRISIGDCVERFQAITDT</sequence>
<dbReference type="Proteomes" id="UP000315010">
    <property type="component" value="Unassembled WGS sequence"/>
</dbReference>
<comment type="caution">
    <text evidence="1">The sequence shown here is derived from an EMBL/GenBank/DDBJ whole genome shotgun (WGS) entry which is preliminary data.</text>
</comment>
<reference evidence="1 2" key="1">
    <citation type="submission" date="2019-02" db="EMBL/GenBank/DDBJ databases">
        <title>Deep-cultivation of Planctomycetes and their phenomic and genomic characterization uncovers novel biology.</title>
        <authorList>
            <person name="Wiegand S."/>
            <person name="Jogler M."/>
            <person name="Boedeker C."/>
            <person name="Pinto D."/>
            <person name="Vollmers J."/>
            <person name="Rivas-Marin E."/>
            <person name="Kohn T."/>
            <person name="Peeters S.H."/>
            <person name="Heuer A."/>
            <person name="Rast P."/>
            <person name="Oberbeckmann S."/>
            <person name="Bunk B."/>
            <person name="Jeske O."/>
            <person name="Meyerdierks A."/>
            <person name="Storesund J.E."/>
            <person name="Kallscheuer N."/>
            <person name="Luecker S."/>
            <person name="Lage O.M."/>
            <person name="Pohl T."/>
            <person name="Merkel B.J."/>
            <person name="Hornburger P."/>
            <person name="Mueller R.-W."/>
            <person name="Bruemmer F."/>
            <person name="Labrenz M."/>
            <person name="Spormann A.M."/>
            <person name="Op Den Camp H."/>
            <person name="Overmann J."/>
            <person name="Amann R."/>
            <person name="Jetten M.S.M."/>
            <person name="Mascher T."/>
            <person name="Medema M.H."/>
            <person name="Devos D.P."/>
            <person name="Kaster A.-K."/>
            <person name="Ovreas L."/>
            <person name="Rohde M."/>
            <person name="Galperin M.Y."/>
            <person name="Jogler C."/>
        </authorList>
    </citation>
    <scope>NUCLEOTIDE SEQUENCE [LARGE SCALE GENOMIC DNA]</scope>
    <source>
        <strain evidence="1 2">CA13</strain>
    </source>
</reference>
<gene>
    <name evidence="1" type="ORF">CA13_70240</name>
</gene>
<dbReference type="AlphaFoldDB" id="A0A5C5YNX7"/>
<evidence type="ECO:0000313" key="1">
    <source>
        <dbReference type="EMBL" id="TWT76529.1"/>
    </source>
</evidence>
<name>A0A5C5YNX7_9BACT</name>
<accession>A0A5C5YNX7</accession>
<dbReference type="RefSeq" id="WP_146404281.1">
    <property type="nucleotide sequence ID" value="NZ_SJPJ01000002.1"/>
</dbReference>
<keyword evidence="2" id="KW-1185">Reference proteome</keyword>
<organism evidence="1 2">
    <name type="scientific">Novipirellula herctigrandis</name>
    <dbReference type="NCBI Taxonomy" id="2527986"/>
    <lineage>
        <taxon>Bacteria</taxon>
        <taxon>Pseudomonadati</taxon>
        <taxon>Planctomycetota</taxon>
        <taxon>Planctomycetia</taxon>
        <taxon>Pirellulales</taxon>
        <taxon>Pirellulaceae</taxon>
        <taxon>Novipirellula</taxon>
    </lineage>
</organism>
<evidence type="ECO:0000313" key="2">
    <source>
        <dbReference type="Proteomes" id="UP000315010"/>
    </source>
</evidence>
<proteinExistence type="predicted"/>
<dbReference type="EMBL" id="SJPJ01000002">
    <property type="protein sequence ID" value="TWT76529.1"/>
    <property type="molecule type" value="Genomic_DNA"/>
</dbReference>
<protein>
    <submittedName>
        <fullName evidence="1">Uncharacterized protein</fullName>
    </submittedName>
</protein>